<evidence type="ECO:0000256" key="2">
    <source>
        <dbReference type="SAM" id="Phobius"/>
    </source>
</evidence>
<dbReference type="HOGENOM" id="CLU_2157866_0_0_1"/>
<proteinExistence type="predicted"/>
<evidence type="ECO:0000256" key="1">
    <source>
        <dbReference type="SAM" id="MobiDB-lite"/>
    </source>
</evidence>
<reference evidence="3 4" key="1">
    <citation type="journal article" date="2014" name="BMC Genomics">
        <title>Genome sequencing of four Aureobasidium pullulans varieties: biotechnological potential, stress tolerance, and description of new species.</title>
        <authorList>
            <person name="Gostin Ar C."/>
            <person name="Ohm R.A."/>
            <person name="Kogej T."/>
            <person name="Sonjak S."/>
            <person name="Turk M."/>
            <person name="Zajc J."/>
            <person name="Zalar P."/>
            <person name="Grube M."/>
            <person name="Sun H."/>
            <person name="Han J."/>
            <person name="Sharma A."/>
            <person name="Chiniquy J."/>
            <person name="Ngan C.Y."/>
            <person name="Lipzen A."/>
            <person name="Barry K."/>
            <person name="Grigoriev I.V."/>
            <person name="Gunde-Cimerman N."/>
        </authorList>
    </citation>
    <scope>NUCLEOTIDE SEQUENCE [LARGE SCALE GENOMIC DNA]</scope>
    <source>
        <strain evidence="3 4">CBS 147.97</strain>
    </source>
</reference>
<sequence>MLKTAMLISISIVNSVFLILTIWARFQLAHTDWWAVFLVAFIMGFIYQLEYMRRMIFRANSPEHDHLEYELNVLSRPTAAHPRAERGARGSVATIPRIDTSPPHRAVNTTL</sequence>
<dbReference type="GeneID" id="25416164"/>
<keyword evidence="2" id="KW-1133">Transmembrane helix</keyword>
<keyword evidence="2" id="KW-0812">Transmembrane</keyword>
<evidence type="ECO:0000313" key="4">
    <source>
        <dbReference type="Proteomes" id="UP000027730"/>
    </source>
</evidence>
<dbReference type="AlphaFoldDB" id="A0A074WT71"/>
<gene>
    <name evidence="3" type="ORF">M436DRAFT_78155</name>
</gene>
<dbReference type="Proteomes" id="UP000027730">
    <property type="component" value="Unassembled WGS sequence"/>
</dbReference>
<feature type="transmembrane region" description="Helical" evidence="2">
    <location>
        <begin position="7"/>
        <end position="26"/>
    </location>
</feature>
<protein>
    <submittedName>
        <fullName evidence="3">Uncharacterized protein</fullName>
    </submittedName>
</protein>
<organism evidence="3 4">
    <name type="scientific">Aureobasidium namibiae CBS 147.97</name>
    <dbReference type="NCBI Taxonomy" id="1043004"/>
    <lineage>
        <taxon>Eukaryota</taxon>
        <taxon>Fungi</taxon>
        <taxon>Dikarya</taxon>
        <taxon>Ascomycota</taxon>
        <taxon>Pezizomycotina</taxon>
        <taxon>Dothideomycetes</taxon>
        <taxon>Dothideomycetidae</taxon>
        <taxon>Dothideales</taxon>
        <taxon>Saccotheciaceae</taxon>
        <taxon>Aureobasidium</taxon>
    </lineage>
</organism>
<evidence type="ECO:0000313" key="3">
    <source>
        <dbReference type="EMBL" id="KEQ76400.1"/>
    </source>
</evidence>
<keyword evidence="4" id="KW-1185">Reference proteome</keyword>
<dbReference type="RefSeq" id="XP_013431279.1">
    <property type="nucleotide sequence ID" value="XM_013575825.1"/>
</dbReference>
<name>A0A074WT71_9PEZI</name>
<accession>A0A074WT71</accession>
<feature type="transmembrane region" description="Helical" evidence="2">
    <location>
        <begin position="32"/>
        <end position="49"/>
    </location>
</feature>
<dbReference type="EMBL" id="KL584703">
    <property type="protein sequence ID" value="KEQ76400.1"/>
    <property type="molecule type" value="Genomic_DNA"/>
</dbReference>
<feature type="region of interest" description="Disordered" evidence="1">
    <location>
        <begin position="80"/>
        <end position="111"/>
    </location>
</feature>
<dbReference type="OrthoDB" id="3924794at2759"/>
<keyword evidence="2" id="KW-0472">Membrane</keyword>